<evidence type="ECO:0000256" key="4">
    <source>
        <dbReference type="ARBA" id="ARBA00011245"/>
    </source>
</evidence>
<dbReference type="HAMAP" id="MF_00260">
    <property type="entry name" value="Porphobil_deam"/>
    <property type="match status" value="1"/>
</dbReference>
<dbReference type="NCBIfam" id="TIGR00212">
    <property type="entry name" value="hemC"/>
    <property type="match status" value="1"/>
</dbReference>
<keyword evidence="6 8" id="KW-0627">Porphyrin biosynthesis</keyword>
<comment type="catalytic activity">
    <reaction evidence="7 8">
        <text>4 porphobilinogen + H2O = hydroxymethylbilane + 4 NH4(+)</text>
        <dbReference type="Rhea" id="RHEA:13185"/>
        <dbReference type="ChEBI" id="CHEBI:15377"/>
        <dbReference type="ChEBI" id="CHEBI:28938"/>
        <dbReference type="ChEBI" id="CHEBI:57845"/>
        <dbReference type="ChEBI" id="CHEBI:58126"/>
        <dbReference type="EC" id="2.5.1.61"/>
    </reaction>
</comment>
<evidence type="ECO:0000259" key="9">
    <source>
        <dbReference type="Pfam" id="PF01379"/>
    </source>
</evidence>
<sequence>MSTTHANAMPRLRIGTRGSPLALAQAHAARDALAAAHPELAEPDAMEIVVIKTTGDSVQDRPLSEIGGKGLFTREIDDAQTAGDIDIAVHSMKDVPTVLEDGLVLEAIMPREDPRDAFISTRYKSFADLPEGAVIGSASLRRASQILSRYPHLKVINFRGNLQTRLRKLDEGVADATMLAMAGLNRLNMAHIATAPMAVDEMLPAVAQGAVGITCRADDTRVREWLRPLDCRDSHIRVAGERAFLARLDGSCRTPIAALAEWTGVGQMRLRGLIVRPDGRDPLGTERTGPVADMAAAMAMGDDAAAELVARAGDALPAYRGEVVHGGGL</sequence>
<dbReference type="InterPro" id="IPR036803">
    <property type="entry name" value="Porphobilinogen_deaminase_C_sf"/>
</dbReference>
<dbReference type="EC" id="2.5.1.61" evidence="8"/>
<evidence type="ECO:0000256" key="3">
    <source>
        <dbReference type="ARBA" id="ARBA00005638"/>
    </source>
</evidence>
<dbReference type="PROSITE" id="PS00533">
    <property type="entry name" value="PORPHOBILINOGEN_DEAM"/>
    <property type="match status" value="1"/>
</dbReference>
<dbReference type="RefSeq" id="WP_246423751.1">
    <property type="nucleotide sequence ID" value="NZ_JACIGI010000023.1"/>
</dbReference>
<feature type="domain" description="Porphobilinogen deaminase N-terminal" evidence="9">
    <location>
        <begin position="12"/>
        <end position="223"/>
    </location>
</feature>
<keyword evidence="12" id="KW-1185">Reference proteome</keyword>
<gene>
    <name evidence="8" type="primary">hemC</name>
    <name evidence="11" type="ORF">GGD88_002644</name>
</gene>
<comment type="pathway">
    <text evidence="2">Porphyrin-containing compound metabolism; protoporphyrin-IX biosynthesis; coproporphyrinogen-III from 5-aminolevulinate: step 2/4.</text>
</comment>
<dbReference type="GO" id="GO:0005737">
    <property type="term" value="C:cytoplasm"/>
    <property type="evidence" value="ECO:0007669"/>
    <property type="project" value="UniProtKB-UniRule"/>
</dbReference>
<accession>A0A7W6S2C7</accession>
<dbReference type="UniPathway" id="UPA00251">
    <property type="reaction ID" value="UER00319"/>
</dbReference>
<comment type="miscellaneous">
    <text evidence="8">The porphobilinogen subunits are added to the dipyrromethane group.</text>
</comment>
<evidence type="ECO:0000256" key="5">
    <source>
        <dbReference type="ARBA" id="ARBA00022679"/>
    </source>
</evidence>
<feature type="modified residue" description="S-(dipyrrolylmethanemethyl)cysteine" evidence="8">
    <location>
        <position position="252"/>
    </location>
</feature>
<dbReference type="GO" id="GO:0006782">
    <property type="term" value="P:protoporphyrinogen IX biosynthetic process"/>
    <property type="evidence" value="ECO:0007669"/>
    <property type="project" value="UniProtKB-UniRule"/>
</dbReference>
<dbReference type="InterPro" id="IPR022418">
    <property type="entry name" value="Porphobilinogen_deaminase_C"/>
</dbReference>
<keyword evidence="5 8" id="KW-0808">Transferase</keyword>
<evidence type="ECO:0000259" key="10">
    <source>
        <dbReference type="Pfam" id="PF03900"/>
    </source>
</evidence>
<comment type="caution">
    <text evidence="11">The sequence shown here is derived from an EMBL/GenBank/DDBJ whole genome shotgun (WGS) entry which is preliminary data.</text>
</comment>
<protein>
    <recommendedName>
        <fullName evidence="8">Porphobilinogen deaminase</fullName>
        <shortName evidence="8">PBG</shortName>
        <ecNumber evidence="8">2.5.1.61</ecNumber>
    </recommendedName>
    <alternativeName>
        <fullName evidence="8">Hydroxymethylbilane synthase</fullName>
        <shortName evidence="8">HMBS</shortName>
    </alternativeName>
    <alternativeName>
        <fullName evidence="8">Pre-uroporphyrinogen synthase</fullName>
    </alternativeName>
</protein>
<evidence type="ECO:0000256" key="1">
    <source>
        <dbReference type="ARBA" id="ARBA00002869"/>
    </source>
</evidence>
<feature type="domain" description="Porphobilinogen deaminase C-terminal" evidence="10">
    <location>
        <begin position="237"/>
        <end position="309"/>
    </location>
</feature>
<dbReference type="SUPFAM" id="SSF53850">
    <property type="entry name" value="Periplasmic binding protein-like II"/>
    <property type="match status" value="1"/>
</dbReference>
<dbReference type="EMBL" id="JACIGI010000023">
    <property type="protein sequence ID" value="MBB4286902.1"/>
    <property type="molecule type" value="Genomic_DNA"/>
</dbReference>
<dbReference type="Pfam" id="PF01379">
    <property type="entry name" value="Porphobil_deam"/>
    <property type="match status" value="1"/>
</dbReference>
<dbReference type="PANTHER" id="PTHR11557">
    <property type="entry name" value="PORPHOBILINOGEN DEAMINASE"/>
    <property type="match status" value="1"/>
</dbReference>
<comment type="similarity">
    <text evidence="3 8">Belongs to the HMBS family.</text>
</comment>
<evidence type="ECO:0000256" key="8">
    <source>
        <dbReference type="HAMAP-Rule" id="MF_00260"/>
    </source>
</evidence>
<comment type="cofactor">
    <cofactor evidence="8">
        <name>dipyrromethane</name>
        <dbReference type="ChEBI" id="CHEBI:60342"/>
    </cofactor>
    <text evidence="8">Binds 1 dipyrromethane group covalently.</text>
</comment>
<reference evidence="11 12" key="1">
    <citation type="submission" date="2020-08" db="EMBL/GenBank/DDBJ databases">
        <title>Genome sequencing of Purple Non-Sulfur Bacteria from various extreme environments.</title>
        <authorList>
            <person name="Mayer M."/>
        </authorList>
    </citation>
    <scope>NUCLEOTIDE SEQUENCE [LARGE SCALE GENOMIC DNA]</scope>
    <source>
        <strain evidence="11 12">JA135</strain>
    </source>
</reference>
<dbReference type="PIRSF" id="PIRSF001438">
    <property type="entry name" value="4pyrrol_synth_OHMeBilane_synth"/>
    <property type="match status" value="1"/>
</dbReference>
<dbReference type="AlphaFoldDB" id="A0A7W6S2C7"/>
<evidence type="ECO:0000313" key="12">
    <source>
        <dbReference type="Proteomes" id="UP000555728"/>
    </source>
</evidence>
<dbReference type="Proteomes" id="UP000555728">
    <property type="component" value="Unassembled WGS sequence"/>
</dbReference>
<dbReference type="GO" id="GO:0004418">
    <property type="term" value="F:hydroxymethylbilane synthase activity"/>
    <property type="evidence" value="ECO:0007669"/>
    <property type="project" value="UniProtKB-UniRule"/>
</dbReference>
<organism evidence="11 12">
    <name type="scientific">Roseospira goensis</name>
    <dbReference type="NCBI Taxonomy" id="391922"/>
    <lineage>
        <taxon>Bacteria</taxon>
        <taxon>Pseudomonadati</taxon>
        <taxon>Pseudomonadota</taxon>
        <taxon>Alphaproteobacteria</taxon>
        <taxon>Rhodospirillales</taxon>
        <taxon>Rhodospirillaceae</taxon>
        <taxon>Roseospira</taxon>
    </lineage>
</organism>
<dbReference type="FunFam" id="3.40.190.10:FF:000004">
    <property type="entry name" value="Porphobilinogen deaminase"/>
    <property type="match status" value="1"/>
</dbReference>
<proteinExistence type="inferred from homology"/>
<name>A0A7W6S2C7_9PROT</name>
<dbReference type="InterPro" id="IPR022417">
    <property type="entry name" value="Porphobilin_deaminase_N"/>
</dbReference>
<dbReference type="Gene3D" id="3.30.160.40">
    <property type="entry name" value="Porphobilinogen deaminase, C-terminal domain"/>
    <property type="match status" value="1"/>
</dbReference>
<comment type="subunit">
    <text evidence="4 8">Monomer.</text>
</comment>
<evidence type="ECO:0000256" key="2">
    <source>
        <dbReference type="ARBA" id="ARBA00004735"/>
    </source>
</evidence>
<dbReference type="SUPFAM" id="SSF54782">
    <property type="entry name" value="Porphobilinogen deaminase (hydroxymethylbilane synthase), C-terminal domain"/>
    <property type="match status" value="1"/>
</dbReference>
<dbReference type="InterPro" id="IPR000860">
    <property type="entry name" value="HemC"/>
</dbReference>
<dbReference type="PANTHER" id="PTHR11557:SF0">
    <property type="entry name" value="PORPHOBILINOGEN DEAMINASE"/>
    <property type="match status" value="1"/>
</dbReference>
<evidence type="ECO:0000256" key="6">
    <source>
        <dbReference type="ARBA" id="ARBA00023244"/>
    </source>
</evidence>
<comment type="function">
    <text evidence="1 8">Tetrapolymerization of the monopyrrole PBG into the hydroxymethylbilane pre-uroporphyrinogen in several discrete steps.</text>
</comment>
<dbReference type="PRINTS" id="PR00151">
    <property type="entry name" value="PORPHBDMNASE"/>
</dbReference>
<dbReference type="InterPro" id="IPR022419">
    <property type="entry name" value="Porphobilin_deaminase_cofac_BS"/>
</dbReference>
<dbReference type="FunFam" id="3.40.190.10:FF:000101">
    <property type="entry name" value="Porphobilinogen deaminase, chloroplastic"/>
    <property type="match status" value="1"/>
</dbReference>
<dbReference type="Gene3D" id="3.40.190.10">
    <property type="entry name" value="Periplasmic binding protein-like II"/>
    <property type="match status" value="2"/>
</dbReference>
<dbReference type="Pfam" id="PF03900">
    <property type="entry name" value="Porphobil_deamC"/>
    <property type="match status" value="1"/>
</dbReference>
<evidence type="ECO:0000256" key="7">
    <source>
        <dbReference type="ARBA" id="ARBA00048169"/>
    </source>
</evidence>
<evidence type="ECO:0000313" key="11">
    <source>
        <dbReference type="EMBL" id="MBB4286902.1"/>
    </source>
</evidence>